<gene>
    <name evidence="1" type="ordered locus">Hac_0895</name>
</gene>
<keyword evidence="2" id="KW-1185">Reference proteome</keyword>
<protein>
    <submittedName>
        <fullName evidence="1">Uncharacterized protein</fullName>
    </submittedName>
</protein>
<evidence type="ECO:0000313" key="1">
    <source>
        <dbReference type="EMBL" id="CAJ99674.1"/>
    </source>
</evidence>
<name>Q17XF2_HELAH</name>
<dbReference type="KEGG" id="hac:Hac_0895"/>
<organism evidence="1 2">
    <name type="scientific">Helicobacter acinonychis (strain Sheeba)</name>
    <dbReference type="NCBI Taxonomy" id="382638"/>
    <lineage>
        <taxon>Bacteria</taxon>
        <taxon>Pseudomonadati</taxon>
        <taxon>Campylobacterota</taxon>
        <taxon>Epsilonproteobacteria</taxon>
        <taxon>Campylobacterales</taxon>
        <taxon>Helicobacteraceae</taxon>
        <taxon>Helicobacter</taxon>
    </lineage>
</organism>
<proteinExistence type="predicted"/>
<dbReference type="AlphaFoldDB" id="Q17XF2"/>
<dbReference type="Proteomes" id="UP000000775">
    <property type="component" value="Chromosome"/>
</dbReference>
<evidence type="ECO:0000313" key="2">
    <source>
        <dbReference type="Proteomes" id="UP000000775"/>
    </source>
</evidence>
<accession>Q17XF2</accession>
<sequence length="71" mass="7874">MFDSISLQQKEPKHFLRITPLKPAIPMGLIGKIRATKVLRCVVQFFFYGSVFNASNTQSVKASLNASTTAE</sequence>
<dbReference type="EMBL" id="AM260522">
    <property type="protein sequence ID" value="CAJ99674.1"/>
    <property type="molecule type" value="Genomic_DNA"/>
</dbReference>
<reference evidence="1 2" key="1">
    <citation type="journal article" date="2006" name="PLoS Genet.">
        <title>Who ate whom? Adaptive Helicobacter genomic changes that accompanied a host jump from early humans to large felines.</title>
        <authorList>
            <person name="Eppinger M."/>
            <person name="Baar C."/>
            <person name="Linz B."/>
            <person name="Raddatz G."/>
            <person name="Lanz C."/>
            <person name="Keller H."/>
            <person name="Morelli G."/>
            <person name="Gressmann H."/>
            <person name="Achtman M."/>
            <person name="Schuster S.C."/>
        </authorList>
    </citation>
    <scope>NUCLEOTIDE SEQUENCE [LARGE SCALE GENOMIC DNA]</scope>
    <source>
        <strain evidence="1 2">Sheeba</strain>
    </source>
</reference>
<dbReference type="HOGENOM" id="CLU_2734458_0_0_7"/>